<dbReference type="OrthoDB" id="3060165at2759"/>
<keyword evidence="5" id="KW-1185">Reference proteome</keyword>
<proteinExistence type="predicted"/>
<gene>
    <name evidence="4" type="ORF">ARMOST_20585</name>
</gene>
<evidence type="ECO:0000256" key="2">
    <source>
        <dbReference type="SAM" id="MobiDB-lite"/>
    </source>
</evidence>
<feature type="transmembrane region" description="Helical" evidence="3">
    <location>
        <begin position="94"/>
        <end position="116"/>
    </location>
</feature>
<keyword evidence="3" id="KW-0472">Membrane</keyword>
<keyword evidence="1" id="KW-0175">Coiled coil</keyword>
<sequence length="248" mass="27118">MSYAQTLSVPQQIETPSVSTSSEISASVSTFTFTDTPSTTFEATTSPPTFNNSEGAEFTVTDAKGQTIYISPPSSLQTTSSPINSSSRKTISPATIAGSVIGSLATVVLALLFILWRRRKHRSRVGSNADEEIDDPATSTVPNSNPILRSSAASARTVSISTINSLTSDLPRRLSQSSRNAYEEEIERLRQEVLSREHHIRYMHEQMELTHSSSPPPSYRSSRRSDVSDPFVSFSTLPPPLPTREIPR</sequence>
<feature type="region of interest" description="Disordered" evidence="2">
    <location>
        <begin position="124"/>
        <end position="147"/>
    </location>
</feature>
<evidence type="ECO:0000256" key="1">
    <source>
        <dbReference type="SAM" id="Coils"/>
    </source>
</evidence>
<evidence type="ECO:0000313" key="4">
    <source>
        <dbReference type="EMBL" id="SJL17044.1"/>
    </source>
</evidence>
<organism evidence="4 5">
    <name type="scientific">Armillaria ostoyae</name>
    <name type="common">Armillaria root rot fungus</name>
    <dbReference type="NCBI Taxonomy" id="47428"/>
    <lineage>
        <taxon>Eukaryota</taxon>
        <taxon>Fungi</taxon>
        <taxon>Dikarya</taxon>
        <taxon>Basidiomycota</taxon>
        <taxon>Agaricomycotina</taxon>
        <taxon>Agaricomycetes</taxon>
        <taxon>Agaricomycetidae</taxon>
        <taxon>Agaricales</taxon>
        <taxon>Marasmiineae</taxon>
        <taxon>Physalacriaceae</taxon>
        <taxon>Armillaria</taxon>
    </lineage>
</organism>
<evidence type="ECO:0000256" key="3">
    <source>
        <dbReference type="SAM" id="Phobius"/>
    </source>
</evidence>
<protein>
    <submittedName>
        <fullName evidence="4">Uncharacterized protein</fullName>
    </submittedName>
</protein>
<feature type="compositionally biased region" description="Polar residues" evidence="2">
    <location>
        <begin position="137"/>
        <end position="147"/>
    </location>
</feature>
<reference evidence="5" key="1">
    <citation type="journal article" date="2017" name="Nat. Ecol. Evol.">
        <title>Genome expansion and lineage-specific genetic innovations in the forest pathogenic fungi Armillaria.</title>
        <authorList>
            <person name="Sipos G."/>
            <person name="Prasanna A.N."/>
            <person name="Walter M.C."/>
            <person name="O'Connor E."/>
            <person name="Balint B."/>
            <person name="Krizsan K."/>
            <person name="Kiss B."/>
            <person name="Hess J."/>
            <person name="Varga T."/>
            <person name="Slot J."/>
            <person name="Riley R."/>
            <person name="Boka B."/>
            <person name="Rigling D."/>
            <person name="Barry K."/>
            <person name="Lee J."/>
            <person name="Mihaltcheva S."/>
            <person name="LaButti K."/>
            <person name="Lipzen A."/>
            <person name="Waldron R."/>
            <person name="Moloney N.M."/>
            <person name="Sperisen C."/>
            <person name="Kredics L."/>
            <person name="Vagvoelgyi C."/>
            <person name="Patrignani A."/>
            <person name="Fitzpatrick D."/>
            <person name="Nagy I."/>
            <person name="Doyle S."/>
            <person name="Anderson J.B."/>
            <person name="Grigoriev I.V."/>
            <person name="Gueldener U."/>
            <person name="Muensterkoetter M."/>
            <person name="Nagy L.G."/>
        </authorList>
    </citation>
    <scope>NUCLEOTIDE SEQUENCE [LARGE SCALE GENOMIC DNA]</scope>
    <source>
        <strain evidence="5">C18/9</strain>
    </source>
</reference>
<accession>A0A284S7R6</accession>
<name>A0A284S7R6_ARMOS</name>
<dbReference type="Proteomes" id="UP000219338">
    <property type="component" value="Unassembled WGS sequence"/>
</dbReference>
<evidence type="ECO:0000313" key="5">
    <source>
        <dbReference type="Proteomes" id="UP000219338"/>
    </source>
</evidence>
<feature type="coiled-coil region" evidence="1">
    <location>
        <begin position="172"/>
        <end position="199"/>
    </location>
</feature>
<keyword evidence="3" id="KW-1133">Transmembrane helix</keyword>
<dbReference type="CDD" id="cd12087">
    <property type="entry name" value="TM_EGFR-like"/>
    <property type="match status" value="1"/>
</dbReference>
<feature type="region of interest" description="Disordered" evidence="2">
    <location>
        <begin position="206"/>
        <end position="248"/>
    </location>
</feature>
<dbReference type="AlphaFoldDB" id="A0A284S7R6"/>
<dbReference type="EMBL" id="FUEG01000040">
    <property type="protein sequence ID" value="SJL17044.1"/>
    <property type="molecule type" value="Genomic_DNA"/>
</dbReference>
<keyword evidence="3" id="KW-0812">Transmembrane</keyword>